<reference evidence="1 2" key="1">
    <citation type="journal article" date="2015" name="Int. J. Syst. Evol. Microbiol.">
        <title>Carboxylicivirga linearis sp. nov., isolated from a sea cucumber culture pond.</title>
        <authorList>
            <person name="Wang F.Q."/>
            <person name="Zhou Y.X."/>
            <person name="Lin X.Z."/>
            <person name="Chen G.J."/>
            <person name="Du Z.J."/>
        </authorList>
    </citation>
    <scope>NUCLEOTIDE SEQUENCE [LARGE SCALE GENOMIC DNA]</scope>
    <source>
        <strain evidence="1 2">FB218</strain>
    </source>
</reference>
<dbReference type="EMBL" id="JAGUCO010000006">
    <property type="protein sequence ID" value="MBS2098666.1"/>
    <property type="molecule type" value="Genomic_DNA"/>
</dbReference>
<name>A0ABS5JWE0_9BACT</name>
<dbReference type="RefSeq" id="WP_212215911.1">
    <property type="nucleotide sequence ID" value="NZ_JAGUCO010000006.1"/>
</dbReference>
<dbReference type="Pfam" id="PF03692">
    <property type="entry name" value="CxxCxxCC"/>
    <property type="match status" value="1"/>
</dbReference>
<proteinExistence type="predicted"/>
<evidence type="ECO:0000313" key="2">
    <source>
        <dbReference type="Proteomes" id="UP000708576"/>
    </source>
</evidence>
<evidence type="ECO:0000313" key="1">
    <source>
        <dbReference type="EMBL" id="MBS2098666.1"/>
    </source>
</evidence>
<dbReference type="Proteomes" id="UP000708576">
    <property type="component" value="Unassembled WGS sequence"/>
</dbReference>
<keyword evidence="2" id="KW-1185">Reference proteome</keyword>
<comment type="caution">
    <text evidence="1">The sequence shown here is derived from an EMBL/GenBank/DDBJ whole genome shotgun (WGS) entry which is preliminary data.</text>
</comment>
<accession>A0ABS5JWE0</accession>
<gene>
    <name evidence="1" type="ORF">KEM10_10285</name>
</gene>
<protein>
    <submittedName>
        <fullName evidence="1">YkgJ family cysteine cluster protein</fullName>
    </submittedName>
</protein>
<dbReference type="InterPro" id="IPR005358">
    <property type="entry name" value="Puta_zinc/iron-chelating_dom"/>
</dbReference>
<sequence>MSEQLNSYYTLRDEIDSYVNYLSDEHSNHMVCKKGCDLCCLDFDVFPVEFEAIKKQIEKEYPEVLNQKIQEGNKGTCAYLKNHVCTIYNARPIICRTHGFPLVNMNEAGDQWELSFCHLNFTDVDDEYFDDENIFEQDTYNSKLYLINKEYLEENPQLNYSEKDLVPLKSLLEK</sequence>
<organism evidence="1 2">
    <name type="scientific">Carboxylicivirga linearis</name>
    <dbReference type="NCBI Taxonomy" id="1628157"/>
    <lineage>
        <taxon>Bacteria</taxon>
        <taxon>Pseudomonadati</taxon>
        <taxon>Bacteroidota</taxon>
        <taxon>Bacteroidia</taxon>
        <taxon>Marinilabiliales</taxon>
        <taxon>Marinilabiliaceae</taxon>
        <taxon>Carboxylicivirga</taxon>
    </lineage>
</organism>